<dbReference type="PANTHER" id="PTHR10067">
    <property type="entry name" value="PHOSPHATIDYLSERINE DECARBOXYLASE"/>
    <property type="match status" value="1"/>
</dbReference>
<comment type="caution">
    <text evidence="4">The sequence shown here is derived from an EMBL/GenBank/DDBJ whole genome shotgun (WGS) entry which is preliminary data.</text>
</comment>
<evidence type="ECO:0000313" key="4">
    <source>
        <dbReference type="EMBL" id="KAG5183632.1"/>
    </source>
</evidence>
<keyword evidence="2" id="KW-0456">Lyase</keyword>
<dbReference type="EMBL" id="JAFCMP010000195">
    <property type="protein sequence ID" value="KAG5183632.1"/>
    <property type="molecule type" value="Genomic_DNA"/>
</dbReference>
<dbReference type="GO" id="GO:0004609">
    <property type="term" value="F:phosphatidylserine decarboxylase activity"/>
    <property type="evidence" value="ECO:0007669"/>
    <property type="project" value="InterPro"/>
</dbReference>
<gene>
    <name evidence="4" type="ORF">JKP88DRAFT_255738</name>
</gene>
<evidence type="ECO:0000256" key="1">
    <source>
        <dbReference type="ARBA" id="ARBA00022793"/>
    </source>
</evidence>
<dbReference type="AlphaFoldDB" id="A0A835YXN1"/>
<sequence length="427" mass="47373">MDKIKQQAKWLPEDPARLHHWLRQHHEGVGKREKKLLHPACQALKDLIDGDGICRMLLTRAIDQVDRDSVEYHYLDSPETMVEAIDAVLEMAPEYDPAGPVCFPISAILVLTLSTPAGFEAYRNTDLNRCFKGILNAWCEFLSSERSTYVLHGGRDGWMSADAQAQLGMADYEHDPDAQHWGYRSWNDFFTRRLSTKGDPRPLAGRDDHSVIVAGCDSIVYRVTHNAQLTTKFWIKTQSYSLLDMLAHCREYASKFIGGDVLQAYLSALSYHRWHAPVSGKVLAAWVVDGTYFSELGEASGPPWIRRPPKGPSKTFDNCSQRLHSARATRAVYIIEADDPAIGLVAFVAVGMAEFSSSIIREDLRRAPGASGKPPPHVNKGDEIGYFQFGGSTHCVVFRKGAVDEFLVSPGDSIEVGQHVATAASAS</sequence>
<proteinExistence type="predicted"/>
<dbReference type="InterPro" id="IPR022237">
    <property type="entry name" value="PsiD-like"/>
</dbReference>
<feature type="domain" description="L-tryptophan decarboxylase PsiD-like" evidence="3">
    <location>
        <begin position="38"/>
        <end position="167"/>
    </location>
</feature>
<dbReference type="OrthoDB" id="5973539at2759"/>
<dbReference type="GO" id="GO:0006646">
    <property type="term" value="P:phosphatidylethanolamine biosynthetic process"/>
    <property type="evidence" value="ECO:0007669"/>
    <property type="project" value="TreeGrafter"/>
</dbReference>
<dbReference type="GO" id="GO:0005739">
    <property type="term" value="C:mitochondrion"/>
    <property type="evidence" value="ECO:0007669"/>
    <property type="project" value="TreeGrafter"/>
</dbReference>
<dbReference type="Pfam" id="PF02666">
    <property type="entry name" value="PS_Dcarbxylase"/>
    <property type="match status" value="1"/>
</dbReference>
<keyword evidence="1" id="KW-0210">Decarboxylase</keyword>
<dbReference type="PANTHER" id="PTHR10067:SF9">
    <property type="entry name" value="PHOSPHATIDYLSERINE DECARBOXYLASE FAMILY PROTEIN (AFU_ORTHOLOGUE AFUA_7G01730)"/>
    <property type="match status" value="1"/>
</dbReference>
<keyword evidence="5" id="KW-1185">Reference proteome</keyword>
<dbReference type="Pfam" id="PF12588">
    <property type="entry name" value="PSDC"/>
    <property type="match status" value="1"/>
</dbReference>
<name>A0A835YXN1_9STRA</name>
<dbReference type="InterPro" id="IPR003817">
    <property type="entry name" value="PS_Dcarbxylase"/>
</dbReference>
<protein>
    <submittedName>
        <fullName evidence="4">Phosphatidylserine decarboxylase</fullName>
    </submittedName>
</protein>
<dbReference type="Proteomes" id="UP000664859">
    <property type="component" value="Unassembled WGS sequence"/>
</dbReference>
<accession>A0A835YXN1</accession>
<evidence type="ECO:0000256" key="2">
    <source>
        <dbReference type="ARBA" id="ARBA00023239"/>
    </source>
</evidence>
<evidence type="ECO:0000259" key="3">
    <source>
        <dbReference type="Pfam" id="PF12588"/>
    </source>
</evidence>
<organism evidence="4 5">
    <name type="scientific">Tribonema minus</name>
    <dbReference type="NCBI Taxonomy" id="303371"/>
    <lineage>
        <taxon>Eukaryota</taxon>
        <taxon>Sar</taxon>
        <taxon>Stramenopiles</taxon>
        <taxon>Ochrophyta</taxon>
        <taxon>PX clade</taxon>
        <taxon>Xanthophyceae</taxon>
        <taxon>Tribonematales</taxon>
        <taxon>Tribonemataceae</taxon>
        <taxon>Tribonema</taxon>
    </lineage>
</organism>
<evidence type="ECO:0000313" key="5">
    <source>
        <dbReference type="Proteomes" id="UP000664859"/>
    </source>
</evidence>
<reference evidence="4" key="1">
    <citation type="submission" date="2021-02" db="EMBL/GenBank/DDBJ databases">
        <title>First Annotated Genome of the Yellow-green Alga Tribonema minus.</title>
        <authorList>
            <person name="Mahan K.M."/>
        </authorList>
    </citation>
    <scope>NUCLEOTIDE SEQUENCE</scope>
    <source>
        <strain evidence="4">UTEX B ZZ1240</strain>
    </source>
</reference>